<dbReference type="Proteomes" id="UP000314982">
    <property type="component" value="Unassembled WGS sequence"/>
</dbReference>
<sequence>MGVYQSSLRLVLTKLFIQVLGNLKIILEFRKIIGNREKCQELVTTYGGLSQ</sequence>
<reference evidence="1" key="3">
    <citation type="submission" date="2025-09" db="UniProtKB">
        <authorList>
            <consortium name="Ensembl"/>
        </authorList>
    </citation>
    <scope>IDENTIFICATION</scope>
</reference>
<proteinExistence type="predicted"/>
<name>A0A4W5QAR5_9TELE</name>
<dbReference type="STRING" id="62062.ENSHHUP00000069514"/>
<reference evidence="1" key="2">
    <citation type="submission" date="2025-08" db="UniProtKB">
        <authorList>
            <consortium name="Ensembl"/>
        </authorList>
    </citation>
    <scope>IDENTIFICATION</scope>
</reference>
<reference evidence="2" key="1">
    <citation type="submission" date="2018-06" db="EMBL/GenBank/DDBJ databases">
        <title>Genome assembly of Danube salmon.</title>
        <authorList>
            <person name="Macqueen D.J."/>
            <person name="Gundappa M.K."/>
        </authorList>
    </citation>
    <scope>NUCLEOTIDE SEQUENCE [LARGE SCALE GENOMIC DNA]</scope>
</reference>
<organism evidence="1 2">
    <name type="scientific">Hucho hucho</name>
    <name type="common">huchen</name>
    <dbReference type="NCBI Taxonomy" id="62062"/>
    <lineage>
        <taxon>Eukaryota</taxon>
        <taxon>Metazoa</taxon>
        <taxon>Chordata</taxon>
        <taxon>Craniata</taxon>
        <taxon>Vertebrata</taxon>
        <taxon>Euteleostomi</taxon>
        <taxon>Actinopterygii</taxon>
        <taxon>Neopterygii</taxon>
        <taxon>Teleostei</taxon>
        <taxon>Protacanthopterygii</taxon>
        <taxon>Salmoniformes</taxon>
        <taxon>Salmonidae</taxon>
        <taxon>Salmoninae</taxon>
        <taxon>Hucho</taxon>
    </lineage>
</organism>
<evidence type="ECO:0000313" key="2">
    <source>
        <dbReference type="Proteomes" id="UP000314982"/>
    </source>
</evidence>
<accession>A0A4W5QAR5</accession>
<keyword evidence="2" id="KW-1185">Reference proteome</keyword>
<dbReference type="Ensembl" id="ENSHHUT00000071837.1">
    <property type="protein sequence ID" value="ENSHHUP00000069514.1"/>
    <property type="gene ID" value="ENSHHUG00000040959.1"/>
</dbReference>
<dbReference type="GeneTree" id="ENSGT00990000211620"/>
<dbReference type="AlphaFoldDB" id="A0A4W5QAR5"/>
<evidence type="ECO:0000313" key="1">
    <source>
        <dbReference type="Ensembl" id="ENSHHUP00000069514.1"/>
    </source>
</evidence>
<protein>
    <submittedName>
        <fullName evidence="1">Uncharacterized protein</fullName>
    </submittedName>
</protein>